<dbReference type="InterPro" id="IPR012341">
    <property type="entry name" value="6hp_glycosidase-like_sf"/>
</dbReference>
<dbReference type="GO" id="GO:0004571">
    <property type="term" value="F:mannosyl-oligosaccharide 1,2-alpha-mannosidase activity"/>
    <property type="evidence" value="ECO:0007669"/>
    <property type="project" value="InterPro"/>
</dbReference>
<organism evidence="11 12">
    <name type="scientific">Exserohilum turcicum (strain 28A)</name>
    <name type="common">Northern leaf blight fungus</name>
    <name type="synonym">Setosphaeria turcica</name>
    <dbReference type="NCBI Taxonomy" id="671987"/>
    <lineage>
        <taxon>Eukaryota</taxon>
        <taxon>Fungi</taxon>
        <taxon>Dikarya</taxon>
        <taxon>Ascomycota</taxon>
        <taxon>Pezizomycotina</taxon>
        <taxon>Dothideomycetes</taxon>
        <taxon>Pleosporomycetidae</taxon>
        <taxon>Pleosporales</taxon>
        <taxon>Pleosporineae</taxon>
        <taxon>Pleosporaceae</taxon>
        <taxon>Exserohilum</taxon>
    </lineage>
</organism>
<feature type="active site" evidence="6">
    <location>
        <position position="528"/>
    </location>
</feature>
<feature type="disulfide bond" evidence="8">
    <location>
        <begin position="604"/>
        <end position="633"/>
    </location>
</feature>
<evidence type="ECO:0000313" key="12">
    <source>
        <dbReference type="Proteomes" id="UP000016935"/>
    </source>
</evidence>
<dbReference type="InterPro" id="IPR050749">
    <property type="entry name" value="Glycosyl_Hydrolase_47"/>
</dbReference>
<evidence type="ECO:0000256" key="10">
    <source>
        <dbReference type="SAM" id="MobiDB-lite"/>
    </source>
</evidence>
<evidence type="ECO:0000256" key="6">
    <source>
        <dbReference type="PIRSR" id="PIRSR601382-1"/>
    </source>
</evidence>
<gene>
    <name evidence="11" type="ORF">SETTUDRAFT_103863</name>
</gene>
<feature type="compositionally biased region" description="Low complexity" evidence="10">
    <location>
        <begin position="473"/>
        <end position="484"/>
    </location>
</feature>
<evidence type="ECO:0000256" key="4">
    <source>
        <dbReference type="ARBA" id="ARBA00022801"/>
    </source>
</evidence>
<proteinExistence type="inferred from homology"/>
<feature type="region of interest" description="Disordered" evidence="10">
    <location>
        <begin position="749"/>
        <end position="785"/>
    </location>
</feature>
<dbReference type="InterPro" id="IPR001382">
    <property type="entry name" value="Glyco_hydro_47"/>
</dbReference>
<reference evidence="11 12" key="2">
    <citation type="journal article" date="2013" name="PLoS Genet.">
        <title>Comparative genome structure, secondary metabolite, and effector coding capacity across Cochliobolus pathogens.</title>
        <authorList>
            <person name="Condon B.J."/>
            <person name="Leng Y."/>
            <person name="Wu D."/>
            <person name="Bushley K.E."/>
            <person name="Ohm R.A."/>
            <person name="Otillar R."/>
            <person name="Martin J."/>
            <person name="Schackwitz W."/>
            <person name="Grimwood J."/>
            <person name="MohdZainudin N."/>
            <person name="Xue C."/>
            <person name="Wang R."/>
            <person name="Manning V.A."/>
            <person name="Dhillon B."/>
            <person name="Tu Z.J."/>
            <person name="Steffenson B.J."/>
            <person name="Salamov A."/>
            <person name="Sun H."/>
            <person name="Lowry S."/>
            <person name="LaButti K."/>
            <person name="Han J."/>
            <person name="Copeland A."/>
            <person name="Lindquist E."/>
            <person name="Barry K."/>
            <person name="Schmutz J."/>
            <person name="Baker S.E."/>
            <person name="Ciuffetti L.M."/>
            <person name="Grigoriev I.V."/>
            <person name="Zhong S."/>
            <person name="Turgeon B.G."/>
        </authorList>
    </citation>
    <scope>NUCLEOTIDE SEQUENCE [LARGE SCALE GENOMIC DNA]</scope>
    <source>
        <strain evidence="12">28A</strain>
    </source>
</reference>
<dbReference type="GO" id="GO:0016020">
    <property type="term" value="C:membrane"/>
    <property type="evidence" value="ECO:0007669"/>
    <property type="project" value="InterPro"/>
</dbReference>
<evidence type="ECO:0000256" key="1">
    <source>
        <dbReference type="ARBA" id="ARBA00001913"/>
    </source>
</evidence>
<evidence type="ECO:0000313" key="11">
    <source>
        <dbReference type="EMBL" id="EOA89731.1"/>
    </source>
</evidence>
<dbReference type="GeneID" id="19395013"/>
<dbReference type="EMBL" id="KB908504">
    <property type="protein sequence ID" value="EOA89731.1"/>
    <property type="molecule type" value="Genomic_DNA"/>
</dbReference>
<reference evidence="11 12" key="1">
    <citation type="journal article" date="2012" name="PLoS Pathog.">
        <title>Diverse lifestyles and strategies of plant pathogenesis encoded in the genomes of eighteen Dothideomycetes fungi.</title>
        <authorList>
            <person name="Ohm R.A."/>
            <person name="Feau N."/>
            <person name="Henrissat B."/>
            <person name="Schoch C.L."/>
            <person name="Horwitz B.A."/>
            <person name="Barry K.W."/>
            <person name="Condon B.J."/>
            <person name="Copeland A.C."/>
            <person name="Dhillon B."/>
            <person name="Glaser F."/>
            <person name="Hesse C.N."/>
            <person name="Kosti I."/>
            <person name="LaButti K."/>
            <person name="Lindquist E.A."/>
            <person name="Lucas S."/>
            <person name="Salamov A.A."/>
            <person name="Bradshaw R.E."/>
            <person name="Ciuffetti L."/>
            <person name="Hamelin R.C."/>
            <person name="Kema G.H.J."/>
            <person name="Lawrence C."/>
            <person name="Scott J.A."/>
            <person name="Spatafora J.W."/>
            <person name="Turgeon B.G."/>
            <person name="de Wit P.J.G.M."/>
            <person name="Zhong S."/>
            <person name="Goodwin S.B."/>
            <person name="Grigoriev I.V."/>
        </authorList>
    </citation>
    <scope>NUCLEOTIDE SEQUENCE [LARGE SCALE GENOMIC DNA]</scope>
    <source>
        <strain evidence="12">28A</strain>
    </source>
</reference>
<keyword evidence="5 8" id="KW-1015">Disulfide bond</keyword>
<dbReference type="GO" id="GO:0005783">
    <property type="term" value="C:endoplasmic reticulum"/>
    <property type="evidence" value="ECO:0007669"/>
    <property type="project" value="TreeGrafter"/>
</dbReference>
<keyword evidence="12" id="KW-1185">Reference proteome</keyword>
<dbReference type="HOGENOM" id="CLU_003818_1_0_1"/>
<comment type="similarity">
    <text evidence="3 9">Belongs to the glycosyl hydrolase 47 family.</text>
</comment>
<dbReference type="UniPathway" id="UPA00378"/>
<dbReference type="Pfam" id="PF01532">
    <property type="entry name" value="Glyco_hydro_47"/>
    <property type="match status" value="1"/>
</dbReference>
<feature type="active site" evidence="6">
    <location>
        <position position="847"/>
    </location>
</feature>
<evidence type="ECO:0000256" key="9">
    <source>
        <dbReference type="RuleBase" id="RU361193"/>
    </source>
</evidence>
<dbReference type="EC" id="3.2.1.-" evidence="9"/>
<dbReference type="InterPro" id="IPR036026">
    <property type="entry name" value="Seven-hairpin_glycosidases"/>
</dbReference>
<dbReference type="PANTHER" id="PTHR11742:SF103">
    <property type="entry name" value="ENDOPLASMIC RETICULUM MANNOSIDASE MNL2-RELATED"/>
    <property type="match status" value="1"/>
</dbReference>
<keyword evidence="9" id="KW-0326">Glycosidase</keyword>
<feature type="region of interest" description="Disordered" evidence="10">
    <location>
        <begin position="75"/>
        <end position="134"/>
    </location>
</feature>
<dbReference type="GO" id="GO:0036503">
    <property type="term" value="P:ERAD pathway"/>
    <property type="evidence" value="ECO:0007669"/>
    <property type="project" value="UniProtKB-ARBA"/>
</dbReference>
<feature type="compositionally biased region" description="Pro residues" evidence="10">
    <location>
        <begin position="80"/>
        <end position="95"/>
    </location>
</feature>
<evidence type="ECO:0000256" key="2">
    <source>
        <dbReference type="ARBA" id="ARBA00004922"/>
    </source>
</evidence>
<dbReference type="GO" id="GO:0005975">
    <property type="term" value="P:carbohydrate metabolic process"/>
    <property type="evidence" value="ECO:0007669"/>
    <property type="project" value="InterPro"/>
</dbReference>
<feature type="region of interest" description="Disordered" evidence="10">
    <location>
        <begin position="407"/>
        <end position="523"/>
    </location>
</feature>
<dbReference type="OrthoDB" id="8118055at2759"/>
<evidence type="ECO:0000256" key="3">
    <source>
        <dbReference type="ARBA" id="ARBA00007658"/>
    </source>
</evidence>
<dbReference type="Proteomes" id="UP000016935">
    <property type="component" value="Unassembled WGS sequence"/>
</dbReference>
<dbReference type="AlphaFoldDB" id="R0IYW7"/>
<comment type="cofactor">
    <cofactor evidence="1 7">
        <name>Ca(2+)</name>
        <dbReference type="ChEBI" id="CHEBI:29108"/>
    </cofactor>
</comment>
<feature type="compositionally biased region" description="Pro residues" evidence="10">
    <location>
        <begin position="105"/>
        <end position="120"/>
    </location>
</feature>
<feature type="binding site" evidence="7">
    <location>
        <position position="933"/>
    </location>
    <ligand>
        <name>Ca(2+)</name>
        <dbReference type="ChEBI" id="CHEBI:29108"/>
    </ligand>
</feature>
<feature type="active site" description="Proton donor" evidence="6">
    <location>
        <position position="647"/>
    </location>
</feature>
<name>R0IYW7_EXST2</name>
<keyword evidence="4 9" id="KW-0378">Hydrolase</keyword>
<keyword evidence="7" id="KW-0479">Metal-binding</keyword>
<evidence type="ECO:0000256" key="7">
    <source>
        <dbReference type="PIRSR" id="PIRSR601382-2"/>
    </source>
</evidence>
<comment type="pathway">
    <text evidence="2">Protein modification; protein glycosylation.</text>
</comment>
<protein>
    <recommendedName>
        <fullName evidence="9">alpha-1,2-Mannosidase</fullName>
        <ecNumber evidence="9">3.2.1.-</ecNumber>
    </recommendedName>
</protein>
<evidence type="ECO:0000256" key="5">
    <source>
        <dbReference type="ARBA" id="ARBA00023157"/>
    </source>
</evidence>
<feature type="compositionally biased region" description="Low complexity" evidence="10">
    <location>
        <begin position="751"/>
        <end position="761"/>
    </location>
</feature>
<dbReference type="Gene3D" id="1.50.10.10">
    <property type="match status" value="3"/>
</dbReference>
<dbReference type="GO" id="GO:0005509">
    <property type="term" value="F:calcium ion binding"/>
    <property type="evidence" value="ECO:0007669"/>
    <property type="project" value="InterPro"/>
</dbReference>
<dbReference type="PANTHER" id="PTHR11742">
    <property type="entry name" value="MANNOSYL-OLIGOSACCHARIDE ALPHA-1,2-MANNOSIDASE-RELATED"/>
    <property type="match status" value="1"/>
</dbReference>
<dbReference type="PRINTS" id="PR00747">
    <property type="entry name" value="GLYHDRLASE47"/>
</dbReference>
<evidence type="ECO:0000256" key="8">
    <source>
        <dbReference type="PIRSR" id="PIRSR601382-3"/>
    </source>
</evidence>
<feature type="active site" description="Proton donor" evidence="6">
    <location>
        <position position="270"/>
    </location>
</feature>
<dbReference type="RefSeq" id="XP_008022675.1">
    <property type="nucleotide sequence ID" value="XM_008024484.1"/>
</dbReference>
<keyword evidence="7" id="KW-0106">Calcium</keyword>
<dbReference type="eggNOG" id="KOG2204">
    <property type="taxonomic scope" value="Eukaryota"/>
</dbReference>
<sequence length="942" mass="105031">MFRYRRYRTFLVFAVIVVLALYKFGDPTGALKETASRASGLKGHVDNALHGNTNPRPAVAYETKSLKLDVPVANTERPLQTPPPVKKPASSPAPTPAATRHAQPSPKPSIPKPLRPPPLNHPAAISGDDEDTTSVKKVIHWTKLPEHFPVPSESLIHLPTAPPKKLPKIQAQFKPEDATAKASRKAKLDRIRAVAKKSWDGYREYAWLHDELRPVSGTSRDPFAGWGATLVDALDTLWIMGLKDEFEEAVKAVDKIDFTTTSRADIPLFETTIRYLGGLLAAYDISGAKHKNLLDKAVELAEILISAFDSPNRMPQMYYYWRADFASQKHRASHHVVLAEIGSLSMEFTRLAQLTGQDKYYDAIARITDNLEEFQKKTTLPGMWPVYLDASGCGRHYVDLAPEQEPLTAPEGYLDDDPEVNPQPAAPSPTEELSPEGHRYLPLKMPDPIIFTSPDEADTKDTKKSPSAPETAGKLSSKGSSSDSLLKRQLDIDDSDSATLPTPPECIPQGFESSGGGRDEYTLGGMSDSTYEYLPKQYLLLGGQVEKYRTMYEQSMDVVKKHLLFRPMLPKEEDILFSGKLNVPSNSGDIKTGDLTAENAHLTCFAGGMFGMGAKLFNRPEDLEVAKKLTEGCVWSYGMTPTGVMPEAFEVVACEDRNDCHWNKTAYWEEIDPRYEIRLQGYESQMEIYKSQMASASSWYKAELAAMTAPPTPPVSRVVPAKATSSTIYADTLDRRQLAELVDEDEIAHMPSSSASASPSPRVQQNRESVMGGEPEEGEGPPTKVQTGLDIEELVQQPSTTLPEFPYVYSPPPVANHKEYVQNRIKEERLPEGVTRIGSRSYILRPEAIESVWYMYRITGSAHWREVGWRMFLAVDQQTSTVYGNSAIDDVTQKSPELADEMESFWLAETLKYFYLLFSDENVVSLDEWVLNTEAHPFKRPT</sequence>
<dbReference type="STRING" id="671987.R0IYW7"/>
<dbReference type="SUPFAM" id="SSF48225">
    <property type="entry name" value="Seven-hairpin glycosidases"/>
    <property type="match status" value="1"/>
</dbReference>
<accession>R0IYW7</accession>